<reference evidence="3 4" key="1">
    <citation type="submission" date="2015-10" db="EMBL/GenBank/DDBJ databases">
        <title>A novel member of the family Ruminococcaceae isolated from human faeces.</title>
        <authorList>
            <person name="Shkoporov A.N."/>
            <person name="Chaplin A.V."/>
            <person name="Motuzova O.V."/>
            <person name="Kafarskaia L.I."/>
            <person name="Efimov B.A."/>
        </authorList>
    </citation>
    <scope>NUCLEOTIDE SEQUENCE [LARGE SCALE GENOMIC DNA]</scope>
    <source>
        <strain evidence="3 4">668</strain>
    </source>
</reference>
<dbReference type="PANTHER" id="PTHR12110:SF41">
    <property type="entry name" value="INOSOSE DEHYDRATASE"/>
    <property type="match status" value="1"/>
</dbReference>
<dbReference type="InterPro" id="IPR036237">
    <property type="entry name" value="Xyl_isomerase-like_sf"/>
</dbReference>
<protein>
    <recommendedName>
        <fullName evidence="2">Xylose isomerase-like TIM barrel domain-containing protein</fullName>
    </recommendedName>
</protein>
<feature type="region of interest" description="Disordered" evidence="1">
    <location>
        <begin position="290"/>
        <end position="314"/>
    </location>
</feature>
<dbReference type="InterPro" id="IPR050312">
    <property type="entry name" value="IolE/XylAMocC-like"/>
</dbReference>
<dbReference type="AlphaFoldDB" id="A0A0W7TLF6"/>
<dbReference type="EMBL" id="LMUA01000067">
    <property type="protein sequence ID" value="KUE74559.1"/>
    <property type="molecule type" value="Genomic_DNA"/>
</dbReference>
<sequence length="314" mass="34787">MKFGVFSVSMPEYGIEESVRLLKELGYDGVEWRVAEMPEKEPENVPFALRYWACNKSTLELRSIEAEAAKAKALCDEAGLEIFGLTTYLATNELEPLARVFHAARSIGCRQVRVGLVPYNPAKADAPYPVLFARMREDLKAIDALAAETGVKAVLEIHMDTLISSPSAAYRALEGFDPAHIGLIFDPGNMVNEGFEDYQKSFELLGDYIAHIHIKNGILAPDGEDELGACKWKRVWTPLKKGMADLKKLFAVARKAGYDGTFSIEDFSNDEATPDKLRENIAYLKALAASAQVPAPEQEESAFERLARPERGKP</sequence>
<name>A0A0W7TLF6_9FIRM</name>
<dbReference type="SUPFAM" id="SSF51658">
    <property type="entry name" value="Xylose isomerase-like"/>
    <property type="match status" value="1"/>
</dbReference>
<dbReference type="PANTHER" id="PTHR12110">
    <property type="entry name" value="HYDROXYPYRUVATE ISOMERASE"/>
    <property type="match status" value="1"/>
</dbReference>
<evidence type="ECO:0000259" key="2">
    <source>
        <dbReference type="Pfam" id="PF01261"/>
    </source>
</evidence>
<organism evidence="3 4">
    <name type="scientific">Ruthenibacterium lactatiformans</name>
    <dbReference type="NCBI Taxonomy" id="1550024"/>
    <lineage>
        <taxon>Bacteria</taxon>
        <taxon>Bacillati</taxon>
        <taxon>Bacillota</taxon>
        <taxon>Clostridia</taxon>
        <taxon>Eubacteriales</taxon>
        <taxon>Oscillospiraceae</taxon>
        <taxon>Ruthenibacterium</taxon>
    </lineage>
</organism>
<dbReference type="RefSeq" id="WP_058724053.1">
    <property type="nucleotide sequence ID" value="NZ_LMUA01000067.1"/>
</dbReference>
<dbReference type="InterPro" id="IPR013022">
    <property type="entry name" value="Xyl_isomerase-like_TIM-brl"/>
</dbReference>
<gene>
    <name evidence="3" type="ORF">ASJ35_18605</name>
</gene>
<evidence type="ECO:0000256" key="1">
    <source>
        <dbReference type="SAM" id="MobiDB-lite"/>
    </source>
</evidence>
<comment type="caution">
    <text evidence="3">The sequence shown here is derived from an EMBL/GenBank/DDBJ whole genome shotgun (WGS) entry which is preliminary data.</text>
</comment>
<dbReference type="Proteomes" id="UP000053433">
    <property type="component" value="Unassembled WGS sequence"/>
</dbReference>
<feature type="compositionally biased region" description="Basic and acidic residues" evidence="1">
    <location>
        <begin position="302"/>
        <end position="314"/>
    </location>
</feature>
<proteinExistence type="predicted"/>
<evidence type="ECO:0000313" key="4">
    <source>
        <dbReference type="Proteomes" id="UP000053433"/>
    </source>
</evidence>
<accession>A0A0W7TLF6</accession>
<dbReference type="Pfam" id="PF01261">
    <property type="entry name" value="AP_endonuc_2"/>
    <property type="match status" value="1"/>
</dbReference>
<evidence type="ECO:0000313" key="3">
    <source>
        <dbReference type="EMBL" id="KUE74559.1"/>
    </source>
</evidence>
<dbReference type="Gene3D" id="3.20.20.150">
    <property type="entry name" value="Divalent-metal-dependent TIM barrel enzymes"/>
    <property type="match status" value="1"/>
</dbReference>
<feature type="domain" description="Xylose isomerase-like TIM barrel" evidence="2">
    <location>
        <begin position="19"/>
        <end position="286"/>
    </location>
</feature>